<evidence type="ECO:0000313" key="1">
    <source>
        <dbReference type="EMBL" id="KAG9239787.1"/>
    </source>
</evidence>
<comment type="caution">
    <text evidence="1">The sequence shown here is derived from an EMBL/GenBank/DDBJ whole genome shotgun (WGS) entry which is preliminary data.</text>
</comment>
<keyword evidence="2" id="KW-1185">Reference proteome</keyword>
<organism evidence="1 2">
    <name type="scientific">Calycina marina</name>
    <dbReference type="NCBI Taxonomy" id="1763456"/>
    <lineage>
        <taxon>Eukaryota</taxon>
        <taxon>Fungi</taxon>
        <taxon>Dikarya</taxon>
        <taxon>Ascomycota</taxon>
        <taxon>Pezizomycotina</taxon>
        <taxon>Leotiomycetes</taxon>
        <taxon>Helotiales</taxon>
        <taxon>Pezizellaceae</taxon>
        <taxon>Calycina</taxon>
    </lineage>
</organism>
<gene>
    <name evidence="1" type="ORF">BJ878DRAFT_38335</name>
</gene>
<dbReference type="AlphaFoldDB" id="A0A9P8CAR0"/>
<protein>
    <submittedName>
        <fullName evidence="1">Uncharacterized protein</fullName>
    </submittedName>
</protein>
<dbReference type="EMBL" id="MU255052">
    <property type="protein sequence ID" value="KAG9239787.1"/>
    <property type="molecule type" value="Genomic_DNA"/>
</dbReference>
<proteinExistence type="predicted"/>
<dbReference type="OrthoDB" id="5152434at2759"/>
<sequence length="337" mass="38012">LLLCNDSQQSIQLADWNALVNLPSRLASDVREQFYPNGPLEEDLELVSSEYRRTKFLVSLDDEIYHSAYEAVLQFSDQRFPDIQATLRTSRNDGKAISRLMSHVVQWLNPSPSEVGDRENNKPQLWRDLIYPFTICSNSSQGSTEGQARELQRQIFDIVRGRVGELSSLTVMPDKGGDAYLERFQIPIWKEILIAVHPMIGAQFQGVLAKFNTQDPATIISQRESTLISAIRLGIRQVPEVAQNPALRSDQALDIIMTKITPFIVAWASEQCTEALRVQRSGQAPPWPPSILQSVTSELKKLETMLPQPKRRTVPWLQSSAVPQSSLRSNSAYRISP</sequence>
<feature type="non-terminal residue" evidence="1">
    <location>
        <position position="337"/>
    </location>
</feature>
<name>A0A9P8CAR0_9HELO</name>
<feature type="non-terminal residue" evidence="1">
    <location>
        <position position="1"/>
    </location>
</feature>
<reference evidence="1" key="1">
    <citation type="journal article" date="2021" name="IMA Fungus">
        <title>Genomic characterization of three marine fungi, including Emericellopsis atlantica sp. nov. with signatures of a generalist lifestyle and marine biomass degradation.</title>
        <authorList>
            <person name="Hagestad O.C."/>
            <person name="Hou L."/>
            <person name="Andersen J.H."/>
            <person name="Hansen E.H."/>
            <person name="Altermark B."/>
            <person name="Li C."/>
            <person name="Kuhnert E."/>
            <person name="Cox R.J."/>
            <person name="Crous P.W."/>
            <person name="Spatafora J.W."/>
            <person name="Lail K."/>
            <person name="Amirebrahimi M."/>
            <person name="Lipzen A."/>
            <person name="Pangilinan J."/>
            <person name="Andreopoulos W."/>
            <person name="Hayes R.D."/>
            <person name="Ng V."/>
            <person name="Grigoriev I.V."/>
            <person name="Jackson S.A."/>
            <person name="Sutton T.D.S."/>
            <person name="Dobson A.D.W."/>
            <person name="Rama T."/>
        </authorList>
    </citation>
    <scope>NUCLEOTIDE SEQUENCE</scope>
    <source>
        <strain evidence="1">TRa3180A</strain>
    </source>
</reference>
<evidence type="ECO:0000313" key="2">
    <source>
        <dbReference type="Proteomes" id="UP000887226"/>
    </source>
</evidence>
<accession>A0A9P8CAR0</accession>
<dbReference type="Proteomes" id="UP000887226">
    <property type="component" value="Unassembled WGS sequence"/>
</dbReference>